<evidence type="ECO:0000313" key="2">
    <source>
        <dbReference type="EMBL" id="CAG2206132.1"/>
    </source>
</evidence>
<dbReference type="SUPFAM" id="SSF56219">
    <property type="entry name" value="DNase I-like"/>
    <property type="match status" value="1"/>
</dbReference>
<feature type="compositionally biased region" description="Basic and acidic residues" evidence="1">
    <location>
        <begin position="287"/>
        <end position="297"/>
    </location>
</feature>
<dbReference type="Proteomes" id="UP000683360">
    <property type="component" value="Unassembled WGS sequence"/>
</dbReference>
<dbReference type="Gene3D" id="3.60.10.10">
    <property type="entry name" value="Endonuclease/exonuclease/phosphatase"/>
    <property type="match status" value="1"/>
</dbReference>
<keyword evidence="3" id="KW-1185">Reference proteome</keyword>
<feature type="region of interest" description="Disordered" evidence="1">
    <location>
        <begin position="287"/>
        <end position="321"/>
    </location>
</feature>
<protein>
    <recommendedName>
        <fullName evidence="4">Endonuclease/exonuclease/phosphatase domain-containing protein</fullName>
    </recommendedName>
</protein>
<accession>A0A8S3RD96</accession>
<reference evidence="2" key="1">
    <citation type="submission" date="2021-03" db="EMBL/GenBank/DDBJ databases">
        <authorList>
            <person name="Bekaert M."/>
        </authorList>
    </citation>
    <scope>NUCLEOTIDE SEQUENCE</scope>
</reference>
<dbReference type="Gene3D" id="3.30.70.1820">
    <property type="entry name" value="L1 transposable element, RRM domain"/>
    <property type="match status" value="1"/>
</dbReference>
<dbReference type="EMBL" id="CAJPWZ010001041">
    <property type="protein sequence ID" value="CAG2206132.1"/>
    <property type="molecule type" value="Genomic_DNA"/>
</dbReference>
<evidence type="ECO:0000313" key="3">
    <source>
        <dbReference type="Proteomes" id="UP000683360"/>
    </source>
</evidence>
<comment type="caution">
    <text evidence="2">The sequence shown here is derived from an EMBL/GenBank/DDBJ whole genome shotgun (WGS) entry which is preliminary data.</text>
</comment>
<evidence type="ECO:0000256" key="1">
    <source>
        <dbReference type="SAM" id="MobiDB-lite"/>
    </source>
</evidence>
<dbReference type="AlphaFoldDB" id="A0A8S3RD96"/>
<gene>
    <name evidence="2" type="ORF">MEDL_20462</name>
</gene>
<name>A0A8S3RD96_MYTED</name>
<sequence>MGDKKNKKSTADILQESRHVLYGDEVEVATVLENVLTLLNRMDTRLVSIEKNTSKNTSTLTQMNDKLNSLTARVITVETDIVNVKSRVSDLETSSEGTGNLFDEVKSKTCSLEKDIEQLKRNNGDGNDSQSIKDELRKLESYNEKLKGKLLDMQCRSMKYNLIFTGLQEQRDENCEMKIRQFIHNEMKIQKPLEFGNIHRFGKSEPGKPRPIIARFLYYSDLDMVKKAGRNLRGTFYGVNEQFPPEIEEQRRKLYPIAKQARKEKLKVVMKRDKLYINDKLVKPDEIADDTEHKEPQRSTTRPNKRPRVNSTPERDETKTDDLDVIDLPGYKFVMKNRSHLNRVKSGGIVLGFKESLSDHISVVETDSKYILWFKIDKHVVKLQQDILCGIVYIPPENSVYCVGDPFSEIESEFLNFSISHDNICLFGDFNARTAEESDFDVVNFEEFSGMLDIENEGVCTLDELNINRLRKSMDHKKNNFGNLLLEFCKNNNMFILNGRMCEDKGLGSFTCKNTSVVDYNIASPNFLKLVQNFSVLNSSVLFSDIHNPLSLKITCYEKQNDVSHDDEMPEEKIKRWENEQLDTFISNIDRLKVNEILAQLTEMVENTSENSIINKVVEDVCHLLTNAAKSTFGTFTKRRKHTQNIKKSKPWFDSECIYGKMTYDKIDTKVLYKKNKHQKIMK</sequence>
<evidence type="ECO:0008006" key="4">
    <source>
        <dbReference type="Google" id="ProtNLM"/>
    </source>
</evidence>
<organism evidence="2 3">
    <name type="scientific">Mytilus edulis</name>
    <name type="common">Blue mussel</name>
    <dbReference type="NCBI Taxonomy" id="6550"/>
    <lineage>
        <taxon>Eukaryota</taxon>
        <taxon>Metazoa</taxon>
        <taxon>Spiralia</taxon>
        <taxon>Lophotrochozoa</taxon>
        <taxon>Mollusca</taxon>
        <taxon>Bivalvia</taxon>
        <taxon>Autobranchia</taxon>
        <taxon>Pteriomorphia</taxon>
        <taxon>Mytilida</taxon>
        <taxon>Mytiloidea</taxon>
        <taxon>Mytilidae</taxon>
        <taxon>Mytilinae</taxon>
        <taxon>Mytilus</taxon>
    </lineage>
</organism>
<dbReference type="Gene3D" id="1.20.5.1070">
    <property type="entry name" value="Head and neck region of the ectodomain of NDV fusion glycoprotein"/>
    <property type="match status" value="1"/>
</dbReference>
<proteinExistence type="predicted"/>
<dbReference type="OrthoDB" id="5971988at2759"/>
<dbReference type="InterPro" id="IPR036691">
    <property type="entry name" value="Endo/exonu/phosph_ase_sf"/>
</dbReference>